<evidence type="ECO:0000313" key="10">
    <source>
        <dbReference type="Proteomes" id="UP000472272"/>
    </source>
</evidence>
<evidence type="ECO:0000313" key="9">
    <source>
        <dbReference type="Ensembl" id="ENSPMRP00000004751.1"/>
    </source>
</evidence>
<dbReference type="PANTHER" id="PTHR11461:SF165">
    <property type="entry name" value="ALPHA-1-ANTITRYPSIN"/>
    <property type="match status" value="1"/>
</dbReference>
<accession>A0A670HYQ6</accession>
<dbReference type="InterPro" id="IPR036186">
    <property type="entry name" value="Serpin_sf"/>
</dbReference>
<dbReference type="Gene3D" id="2.30.39.10">
    <property type="entry name" value="Alpha-1-antitrypsin, domain 1"/>
    <property type="match status" value="1"/>
</dbReference>
<dbReference type="OrthoDB" id="671595at2759"/>
<keyword evidence="10" id="KW-1185">Reference proteome</keyword>
<dbReference type="InterPro" id="IPR023796">
    <property type="entry name" value="Serpin_dom"/>
</dbReference>
<feature type="chain" id="PRO_5025343234" evidence="7">
    <location>
        <begin position="18"/>
        <end position="400"/>
    </location>
</feature>
<dbReference type="PANTHER" id="PTHR11461">
    <property type="entry name" value="SERINE PROTEASE INHIBITOR, SERPIN"/>
    <property type="match status" value="1"/>
</dbReference>
<comment type="similarity">
    <text evidence="1 6">Belongs to the serpin family.</text>
</comment>
<dbReference type="InterPro" id="IPR000215">
    <property type="entry name" value="Serpin_fam"/>
</dbReference>
<evidence type="ECO:0000256" key="4">
    <source>
        <dbReference type="ARBA" id="ARBA00022900"/>
    </source>
</evidence>
<dbReference type="InterPro" id="IPR042178">
    <property type="entry name" value="Serpin_sf_1"/>
</dbReference>
<protein>
    <submittedName>
        <fullName evidence="9">Alpha-1-antiproteinase-like</fullName>
    </submittedName>
</protein>
<feature type="signal peptide" evidence="7">
    <location>
        <begin position="1"/>
        <end position="17"/>
    </location>
</feature>
<evidence type="ECO:0000259" key="8">
    <source>
        <dbReference type="SMART" id="SM00093"/>
    </source>
</evidence>
<dbReference type="GO" id="GO:0004867">
    <property type="term" value="F:serine-type endopeptidase inhibitor activity"/>
    <property type="evidence" value="ECO:0007669"/>
    <property type="project" value="UniProtKB-KW"/>
</dbReference>
<dbReference type="AlphaFoldDB" id="A0A670HYQ6"/>
<keyword evidence="4" id="KW-0722">Serine protease inhibitor</keyword>
<gene>
    <name evidence="9" type="primary">LOC114590603</name>
</gene>
<keyword evidence="5" id="KW-0325">Glycoprotein</keyword>
<dbReference type="Gene3D" id="2.10.310.10">
    <property type="entry name" value="Serpins superfamily"/>
    <property type="match status" value="1"/>
</dbReference>
<dbReference type="GeneID" id="114590603"/>
<dbReference type="FunFam" id="3.30.497.10:FF:000001">
    <property type="entry name" value="Serine protease inhibitor"/>
    <property type="match status" value="1"/>
</dbReference>
<reference evidence="9" key="3">
    <citation type="submission" date="2025-09" db="UniProtKB">
        <authorList>
            <consortium name="Ensembl"/>
        </authorList>
    </citation>
    <scope>IDENTIFICATION</scope>
</reference>
<feature type="domain" description="Serpin" evidence="8">
    <location>
        <begin position="42"/>
        <end position="397"/>
    </location>
</feature>
<dbReference type="InterPro" id="IPR042185">
    <property type="entry name" value="Serpin_sf_2"/>
</dbReference>
<evidence type="ECO:0000256" key="3">
    <source>
        <dbReference type="ARBA" id="ARBA00022729"/>
    </source>
</evidence>
<dbReference type="KEGG" id="pmua:114590603"/>
<organism evidence="9 10">
    <name type="scientific">Podarcis muralis</name>
    <name type="common">Wall lizard</name>
    <name type="synonym">Lacerta muralis</name>
    <dbReference type="NCBI Taxonomy" id="64176"/>
    <lineage>
        <taxon>Eukaryota</taxon>
        <taxon>Metazoa</taxon>
        <taxon>Chordata</taxon>
        <taxon>Craniata</taxon>
        <taxon>Vertebrata</taxon>
        <taxon>Euteleostomi</taxon>
        <taxon>Lepidosauria</taxon>
        <taxon>Squamata</taxon>
        <taxon>Bifurcata</taxon>
        <taxon>Unidentata</taxon>
        <taxon>Episquamata</taxon>
        <taxon>Laterata</taxon>
        <taxon>Lacertibaenia</taxon>
        <taxon>Lacertidae</taxon>
        <taxon>Podarcis</taxon>
    </lineage>
</organism>
<evidence type="ECO:0000256" key="1">
    <source>
        <dbReference type="ARBA" id="ARBA00009500"/>
    </source>
</evidence>
<sequence>MHSAICLCLILASLSNGHHQGPDEQNSTQLTAIYPNIGRFAIKFISLASSASPDANIFFSPISIASAFSILSLGAKSATRTQILEGLCFNLTEIPEKEIHRALHNDISVLTRSDSGYQLELGDALFLREGLEALPTFLDDVKAFYAAEVLPTKFQEPKEAEKQINDYIEKKTHGKISEVVKGLDPATSLAVANYIFFKGAWEKPFDPAHTKERDFFVNEHTTVKVPMMHRLGWFWHYYDAELHCQVLRMDYKGSATTFFILPDSGKLKQVEEAFSLDTWTKWAVKLHRSTASVFLPKFNISASYELKETLSKMGITDVFSDQADLTGITGQPLKVEKATHKAVLTMDEKGSEAAAVTVIEAIPMSLPPTLEFNMPFFVLMYERQTNYTLFVGKIVNPLQP</sequence>
<reference evidence="9 10" key="1">
    <citation type="journal article" date="2019" name="Proc. Natl. Acad. Sci. U.S.A.">
        <title>Regulatory changes in pterin and carotenoid genes underlie balanced color polymorphisms in the wall lizard.</title>
        <authorList>
            <person name="Andrade P."/>
            <person name="Pinho C."/>
            <person name="Perez I de Lanuza G."/>
            <person name="Afonso S."/>
            <person name="Brejcha J."/>
            <person name="Rubin C.J."/>
            <person name="Wallerman O."/>
            <person name="Pereira P."/>
            <person name="Sabatino S.J."/>
            <person name="Bellati A."/>
            <person name="Pellitteri-Rosa D."/>
            <person name="Bosakova Z."/>
            <person name="Bunikis I."/>
            <person name="Carretero M.A."/>
            <person name="Feiner N."/>
            <person name="Marsik P."/>
            <person name="Pauperio F."/>
            <person name="Salvi D."/>
            <person name="Soler L."/>
            <person name="While G.M."/>
            <person name="Uller T."/>
            <person name="Font E."/>
            <person name="Andersson L."/>
            <person name="Carneiro M."/>
        </authorList>
    </citation>
    <scope>NUCLEOTIDE SEQUENCE</scope>
</reference>
<dbReference type="FunFam" id="2.10.310.10:FF:000001">
    <property type="entry name" value="Serpin family A member 1"/>
    <property type="match status" value="1"/>
</dbReference>
<evidence type="ECO:0000256" key="6">
    <source>
        <dbReference type="RuleBase" id="RU000411"/>
    </source>
</evidence>
<dbReference type="FunFam" id="2.30.39.10:FF:000003">
    <property type="entry name" value="alpha-1-antitrypsin isoform X1"/>
    <property type="match status" value="1"/>
</dbReference>
<name>A0A670HYQ6_PODMU</name>
<keyword evidence="3 7" id="KW-0732">Signal</keyword>
<dbReference type="Gene3D" id="3.30.497.10">
    <property type="entry name" value="Antithrombin, subunit I, domain 2"/>
    <property type="match status" value="1"/>
</dbReference>
<dbReference type="OMA" id="AEIMTMS"/>
<evidence type="ECO:0000256" key="5">
    <source>
        <dbReference type="ARBA" id="ARBA00023180"/>
    </source>
</evidence>
<dbReference type="Proteomes" id="UP000472272">
    <property type="component" value="Chromosome 1"/>
</dbReference>
<dbReference type="Pfam" id="PF00079">
    <property type="entry name" value="Serpin"/>
    <property type="match status" value="1"/>
</dbReference>
<dbReference type="GO" id="GO:0005615">
    <property type="term" value="C:extracellular space"/>
    <property type="evidence" value="ECO:0007669"/>
    <property type="project" value="InterPro"/>
</dbReference>
<evidence type="ECO:0000256" key="7">
    <source>
        <dbReference type="SAM" id="SignalP"/>
    </source>
</evidence>
<dbReference type="Ensembl" id="ENSPMRT00000005063.1">
    <property type="protein sequence ID" value="ENSPMRP00000004751.1"/>
    <property type="gene ID" value="ENSPMRG00000003257.1"/>
</dbReference>
<dbReference type="RefSeq" id="XP_028572695.1">
    <property type="nucleotide sequence ID" value="XM_028716862.1"/>
</dbReference>
<dbReference type="GeneTree" id="ENSGT00940000160877"/>
<dbReference type="SMART" id="SM00093">
    <property type="entry name" value="SERPIN"/>
    <property type="match status" value="1"/>
</dbReference>
<proteinExistence type="inferred from homology"/>
<dbReference type="SUPFAM" id="SSF56574">
    <property type="entry name" value="Serpins"/>
    <property type="match status" value="1"/>
</dbReference>
<reference evidence="9" key="2">
    <citation type="submission" date="2025-08" db="UniProtKB">
        <authorList>
            <consortium name="Ensembl"/>
        </authorList>
    </citation>
    <scope>IDENTIFICATION</scope>
</reference>
<evidence type="ECO:0000256" key="2">
    <source>
        <dbReference type="ARBA" id="ARBA00022690"/>
    </source>
</evidence>
<keyword evidence="2" id="KW-0646">Protease inhibitor</keyword>